<dbReference type="Pfam" id="PF16516">
    <property type="entry name" value="CC2-LZ"/>
    <property type="match status" value="1"/>
</dbReference>
<dbReference type="Proteomes" id="UP000261520">
    <property type="component" value="Unplaced"/>
</dbReference>
<feature type="region of interest" description="Disordered" evidence="19">
    <location>
        <begin position="367"/>
        <end position="404"/>
    </location>
</feature>
<evidence type="ECO:0000256" key="2">
    <source>
        <dbReference type="ARBA" id="ARBA00022490"/>
    </source>
</evidence>
<dbReference type="Ensembl" id="ENSPMGT00000013846.1">
    <property type="protein sequence ID" value="ENSPMGP00000012972.1"/>
    <property type="gene ID" value="ENSPMGG00000010695.1"/>
</dbReference>
<name>A0A3B4A7E5_9GOBI</name>
<reference evidence="21" key="1">
    <citation type="submission" date="2025-08" db="UniProtKB">
        <authorList>
            <consortium name="Ensembl"/>
        </authorList>
    </citation>
    <scope>IDENTIFICATION</scope>
</reference>
<comment type="subunit">
    <text evidence="14">Interacts with STK11/LKB1, TNFAIP3, IKBKG, NFKB1, MAP3K8, TEK, RIPK1, CHUK, IKBKB and SMARCD1. Interacts with polyubiquitin.</text>
</comment>
<keyword evidence="4" id="KW-0053">Apoptosis</keyword>
<protein>
    <recommendedName>
        <fullName evidence="15">TNFAIP3-interacting protein 2</fullName>
    </recommendedName>
    <alternativeName>
        <fullName evidence="16">A20-binding inhibitor of NF-kappa-B activation 2</fullName>
    </alternativeName>
</protein>
<keyword evidence="8" id="KW-0832">Ubl conjugation</keyword>
<dbReference type="InterPro" id="IPR022008">
    <property type="entry name" value="EABR"/>
</dbReference>
<evidence type="ECO:0000256" key="10">
    <source>
        <dbReference type="ARBA" id="ARBA00023054"/>
    </source>
</evidence>
<dbReference type="PANTHER" id="PTHR31882">
    <property type="entry name" value="TNFAIP3-INTERACTING PROTEIN COILED COIL FAMILY MEMBER"/>
    <property type="match status" value="1"/>
</dbReference>
<evidence type="ECO:0000256" key="3">
    <source>
        <dbReference type="ARBA" id="ARBA00022553"/>
    </source>
</evidence>
<evidence type="ECO:0000256" key="16">
    <source>
        <dbReference type="ARBA" id="ARBA00079469"/>
    </source>
</evidence>
<dbReference type="GO" id="GO:0008270">
    <property type="term" value="F:zinc ion binding"/>
    <property type="evidence" value="ECO:0007669"/>
    <property type="project" value="UniProtKB-KW"/>
</dbReference>
<dbReference type="AlphaFoldDB" id="A0A3B4A7E5"/>
<dbReference type="GO" id="GO:0034138">
    <property type="term" value="P:toll-like receptor 3 signaling pathway"/>
    <property type="evidence" value="ECO:0007669"/>
    <property type="project" value="TreeGrafter"/>
</dbReference>
<comment type="subcellular location">
    <subcellularLocation>
        <location evidence="1">Cytoplasm</location>
    </subcellularLocation>
</comment>
<organism evidence="21 22">
    <name type="scientific">Periophthalmus magnuspinnatus</name>
    <dbReference type="NCBI Taxonomy" id="409849"/>
    <lineage>
        <taxon>Eukaryota</taxon>
        <taxon>Metazoa</taxon>
        <taxon>Chordata</taxon>
        <taxon>Craniata</taxon>
        <taxon>Vertebrata</taxon>
        <taxon>Euteleostomi</taxon>
        <taxon>Actinopterygii</taxon>
        <taxon>Neopterygii</taxon>
        <taxon>Teleostei</taxon>
        <taxon>Neoteleostei</taxon>
        <taxon>Acanthomorphata</taxon>
        <taxon>Gobiaria</taxon>
        <taxon>Gobiiformes</taxon>
        <taxon>Gobioidei</taxon>
        <taxon>Gobiidae</taxon>
        <taxon>Oxudercinae</taxon>
        <taxon>Periophthalmus</taxon>
    </lineage>
</organism>
<evidence type="ECO:0000256" key="17">
    <source>
        <dbReference type="PROSITE-ProRule" id="PRU01142"/>
    </source>
</evidence>
<evidence type="ECO:0000256" key="11">
    <source>
        <dbReference type="ARBA" id="ARBA00023163"/>
    </source>
</evidence>
<feature type="coiled-coil region" evidence="18">
    <location>
        <begin position="270"/>
        <end position="353"/>
    </location>
</feature>
<keyword evidence="7" id="KW-0862">Zinc</keyword>
<dbReference type="InterPro" id="IPR032419">
    <property type="entry name" value="CC2-LZ_dom"/>
</dbReference>
<dbReference type="Gene3D" id="1.20.5.990">
    <property type="entry name" value="Nemo cc2-lz domain - 1d5 darpin complex"/>
    <property type="match status" value="1"/>
</dbReference>
<evidence type="ECO:0000313" key="22">
    <source>
        <dbReference type="Proteomes" id="UP000261520"/>
    </source>
</evidence>
<evidence type="ECO:0000256" key="15">
    <source>
        <dbReference type="ARBA" id="ARBA00073020"/>
    </source>
</evidence>
<keyword evidence="22" id="KW-1185">Reference proteome</keyword>
<evidence type="ECO:0000256" key="8">
    <source>
        <dbReference type="ARBA" id="ARBA00022843"/>
    </source>
</evidence>
<dbReference type="FunFam" id="1.20.5.990:FF:000005">
    <property type="entry name" value="TNFAIP3 interacting protein 2"/>
    <property type="match status" value="1"/>
</dbReference>
<keyword evidence="9" id="KW-0805">Transcription regulation</keyword>
<evidence type="ECO:0000256" key="5">
    <source>
        <dbReference type="ARBA" id="ARBA00022723"/>
    </source>
</evidence>
<evidence type="ECO:0000256" key="6">
    <source>
        <dbReference type="ARBA" id="ARBA00022771"/>
    </source>
</evidence>
<dbReference type="GO" id="GO:0006357">
    <property type="term" value="P:regulation of transcription by RNA polymerase II"/>
    <property type="evidence" value="ECO:0007669"/>
    <property type="project" value="TreeGrafter"/>
</dbReference>
<sequence>MEAVSSSSDHDALTSQQRGDDTLSTLHHETPQAMELMHKQLYVKDNIIADLKARLARYENTYMTVGENEPVLLGPSMSLLESLCNEICKHKQKRSEFSKWLTLVQEIQTLRAECRQKEEELERVRHEAGHEKDEEIRRLHTALQEKERLEATRAVLCTSLTEEAQHLRSQLGATVKVCKDLLARLEKGLEKDMEKGLESKEYQVYSLVSKASLKFQYRNSSLNRMVVQRLNSQWQKYDSSREDYIRGLCQRLQEVPGLGPVSSTMLCQEISRLNDLLEDKMEECVRVRREMEDARRHDTERIQMLEQQVLIYTEDFKSERNDRERAQGQIQGLKEQLRQLKHLHRQVKVSRDQDIVPLCRVHIGHRIAPRRRNDPEHLVQTADRQQQPPPLQSPPQGSDQSELRCPRCQAQFDDTQAAQYFDHWEECARI</sequence>
<dbReference type="PROSITE" id="PS51801">
    <property type="entry name" value="ZF_CCHC_NOA"/>
    <property type="match status" value="1"/>
</dbReference>
<keyword evidence="5" id="KW-0479">Metal-binding</keyword>
<comment type="function">
    <text evidence="13">Inhibits NF-kappa-B activation by blocking the interaction of RIPK1 with its downstream effector NEMO/IKBKG. Forms a ternary complex with NFKB1 and MAP3K8 but appears to function upstream of MAP3K8 in the TLR4 signaling pathway that regulates MAP3K8 activation. Involved in activation of the MEK/ERK signaling pathway during innate immune response; this function seems to be stimulus- and cell type specific. Required for stability of MAP3K8. Involved in regulation of apoptosis in endothelial cells; promotes TEK agonist-stimulated endothelial survival. May act as transcriptional coactivator when translocated to the nucleus. Enhances CHUK-mediated NF-kappa-B activation involving NF-kappa-B p50-p65 and p50-c-Rel complexes.</text>
</comment>
<evidence type="ECO:0000256" key="12">
    <source>
        <dbReference type="ARBA" id="ARBA00023198"/>
    </source>
</evidence>
<dbReference type="GO" id="GO:0006954">
    <property type="term" value="P:inflammatory response"/>
    <property type="evidence" value="ECO:0007669"/>
    <property type="project" value="UniProtKB-KW"/>
</dbReference>
<keyword evidence="12" id="KW-0395">Inflammatory response</keyword>
<evidence type="ECO:0000259" key="20">
    <source>
        <dbReference type="PROSITE" id="PS51801"/>
    </source>
</evidence>
<evidence type="ECO:0000256" key="19">
    <source>
        <dbReference type="SAM" id="MobiDB-lite"/>
    </source>
</evidence>
<feature type="compositionally biased region" description="Basic and acidic residues" evidence="19">
    <location>
        <begin position="8"/>
        <end position="23"/>
    </location>
</feature>
<evidence type="ECO:0000256" key="1">
    <source>
        <dbReference type="ARBA" id="ARBA00004496"/>
    </source>
</evidence>
<evidence type="ECO:0000256" key="13">
    <source>
        <dbReference type="ARBA" id="ARBA00055998"/>
    </source>
</evidence>
<dbReference type="STRING" id="409849.ENSPMGP00000012972"/>
<keyword evidence="11" id="KW-0804">Transcription</keyword>
<keyword evidence="3" id="KW-0597">Phosphoprotein</keyword>
<feature type="region of interest" description="Disordered" evidence="19">
    <location>
        <begin position="1"/>
        <end position="23"/>
    </location>
</feature>
<dbReference type="GO" id="GO:0070530">
    <property type="term" value="F:K63-linked polyubiquitin modification-dependent protein binding"/>
    <property type="evidence" value="ECO:0007669"/>
    <property type="project" value="InterPro"/>
</dbReference>
<evidence type="ECO:0000313" key="21">
    <source>
        <dbReference type="Ensembl" id="ENSPMGP00000012972.1"/>
    </source>
</evidence>
<feature type="coiled-coil region" evidence="18">
    <location>
        <begin position="104"/>
        <end position="152"/>
    </location>
</feature>
<evidence type="ECO:0000256" key="7">
    <source>
        <dbReference type="ARBA" id="ARBA00022833"/>
    </source>
</evidence>
<dbReference type="PANTHER" id="PTHR31882:SF6">
    <property type="entry name" value="TNFAIP3-INTERACTING PROTEIN 2"/>
    <property type="match status" value="1"/>
</dbReference>
<proteinExistence type="predicted"/>
<reference evidence="21" key="2">
    <citation type="submission" date="2025-09" db="UniProtKB">
        <authorList>
            <consortium name="Ensembl"/>
        </authorList>
    </citation>
    <scope>IDENTIFICATION</scope>
</reference>
<keyword evidence="10 18" id="KW-0175">Coiled coil</keyword>
<dbReference type="GO" id="GO:0043123">
    <property type="term" value="P:positive regulation of canonical NF-kappaB signal transduction"/>
    <property type="evidence" value="ECO:0007669"/>
    <property type="project" value="TreeGrafter"/>
</dbReference>
<dbReference type="GO" id="GO:0005737">
    <property type="term" value="C:cytoplasm"/>
    <property type="evidence" value="ECO:0007669"/>
    <property type="project" value="UniProtKB-SubCell"/>
</dbReference>
<dbReference type="InterPro" id="IPR034735">
    <property type="entry name" value="NEMO_ZF"/>
</dbReference>
<dbReference type="GO" id="GO:0006915">
    <property type="term" value="P:apoptotic process"/>
    <property type="evidence" value="ECO:0007669"/>
    <property type="project" value="UniProtKB-KW"/>
</dbReference>
<keyword evidence="6 17" id="KW-0863">Zinc-finger</keyword>
<accession>A0A3B4A7E5</accession>
<dbReference type="GO" id="GO:0071222">
    <property type="term" value="P:cellular response to lipopolysaccharide"/>
    <property type="evidence" value="ECO:0007669"/>
    <property type="project" value="TreeGrafter"/>
</dbReference>
<keyword evidence="2" id="KW-0963">Cytoplasm</keyword>
<evidence type="ECO:0000256" key="14">
    <source>
        <dbReference type="ARBA" id="ARBA00063508"/>
    </source>
</evidence>
<dbReference type="Pfam" id="PF12180">
    <property type="entry name" value="EABR"/>
    <property type="match status" value="1"/>
</dbReference>
<feature type="domain" description="CCHC NOA-type" evidence="20">
    <location>
        <begin position="397"/>
        <end position="429"/>
    </location>
</feature>
<evidence type="ECO:0000256" key="9">
    <source>
        <dbReference type="ARBA" id="ARBA00023015"/>
    </source>
</evidence>
<evidence type="ECO:0000256" key="4">
    <source>
        <dbReference type="ARBA" id="ARBA00022703"/>
    </source>
</evidence>
<dbReference type="GO" id="GO:0034134">
    <property type="term" value="P:toll-like receptor 2 signaling pathway"/>
    <property type="evidence" value="ECO:0007669"/>
    <property type="project" value="TreeGrafter"/>
</dbReference>
<evidence type="ECO:0000256" key="18">
    <source>
        <dbReference type="SAM" id="Coils"/>
    </source>
</evidence>